<dbReference type="InterPro" id="IPR007460">
    <property type="entry name" value="BrnT_toxin"/>
</dbReference>
<dbReference type="Proteomes" id="UP000236724">
    <property type="component" value="Unassembled WGS sequence"/>
</dbReference>
<accession>A0A1H6FJB6</accession>
<reference evidence="1 2" key="1">
    <citation type="submission" date="2016-10" db="EMBL/GenBank/DDBJ databases">
        <authorList>
            <person name="de Groot N.N."/>
        </authorList>
    </citation>
    <scope>NUCLEOTIDE SEQUENCE [LARGE SCALE GENOMIC DNA]</scope>
    <source>
        <strain evidence="1">MBHS1</strain>
    </source>
</reference>
<dbReference type="InterPro" id="IPR038573">
    <property type="entry name" value="BrnT_sf"/>
</dbReference>
<dbReference type="Gene3D" id="3.10.450.530">
    <property type="entry name" value="Ribonuclease toxin, BrnT, of type II toxin-antitoxin system"/>
    <property type="match status" value="1"/>
</dbReference>
<name>A0A1H6FJB6_9GAMM</name>
<dbReference type="AlphaFoldDB" id="A0A1H6FJB6"/>
<organism evidence="1 2">
    <name type="scientific">Candidatus Venteria ishoeyi</name>
    <dbReference type="NCBI Taxonomy" id="1899563"/>
    <lineage>
        <taxon>Bacteria</taxon>
        <taxon>Pseudomonadati</taxon>
        <taxon>Pseudomonadota</taxon>
        <taxon>Gammaproteobacteria</taxon>
        <taxon>Thiotrichales</taxon>
        <taxon>Thiotrichaceae</taxon>
        <taxon>Venteria</taxon>
    </lineage>
</organism>
<dbReference type="OrthoDB" id="9802417at2"/>
<evidence type="ECO:0008006" key="3">
    <source>
        <dbReference type="Google" id="ProtNLM"/>
    </source>
</evidence>
<dbReference type="Pfam" id="PF04365">
    <property type="entry name" value="BrnT_toxin"/>
    <property type="match status" value="1"/>
</dbReference>
<protein>
    <recommendedName>
        <fullName evidence="3">BrnT family toxin</fullName>
    </recommendedName>
</protein>
<evidence type="ECO:0000313" key="2">
    <source>
        <dbReference type="Proteomes" id="UP000236724"/>
    </source>
</evidence>
<sequence>MAFAWNPQKAQSNLKKHGVSFEEAQTVFDDLLYLDFYDPDHSEDEHRYLIIGRSNRHRLLIVAYTEREEICRLISARETTRKEQAAYEHG</sequence>
<dbReference type="EMBL" id="FMSV02000558">
    <property type="protein sequence ID" value="SEH09186.1"/>
    <property type="molecule type" value="Genomic_DNA"/>
</dbReference>
<evidence type="ECO:0000313" key="1">
    <source>
        <dbReference type="EMBL" id="SEH09186.1"/>
    </source>
</evidence>
<proteinExistence type="predicted"/>
<keyword evidence="2" id="KW-1185">Reference proteome</keyword>
<gene>
    <name evidence="1" type="ORF">MBHS_05080</name>
</gene>
<dbReference type="RefSeq" id="WP_103922657.1">
    <property type="nucleotide sequence ID" value="NZ_FMSV02000558.1"/>
</dbReference>